<dbReference type="AlphaFoldDB" id="A0A7X0U865"/>
<dbReference type="EMBL" id="JACHLK010000002">
    <property type="protein sequence ID" value="MBB6558449.1"/>
    <property type="molecule type" value="Genomic_DNA"/>
</dbReference>
<gene>
    <name evidence="1" type="ORF">HNP48_001113</name>
</gene>
<name>A0A7X0U865_9BURK</name>
<evidence type="ECO:0000313" key="2">
    <source>
        <dbReference type="Proteomes" id="UP000575083"/>
    </source>
</evidence>
<proteinExistence type="predicted"/>
<evidence type="ECO:0000313" key="1">
    <source>
        <dbReference type="EMBL" id="MBB6558449.1"/>
    </source>
</evidence>
<organism evidence="1 2">
    <name type="scientific">Acidovorax soli</name>
    <dbReference type="NCBI Taxonomy" id="592050"/>
    <lineage>
        <taxon>Bacteria</taxon>
        <taxon>Pseudomonadati</taxon>
        <taxon>Pseudomonadota</taxon>
        <taxon>Betaproteobacteria</taxon>
        <taxon>Burkholderiales</taxon>
        <taxon>Comamonadaceae</taxon>
        <taxon>Acidovorax</taxon>
    </lineage>
</organism>
<sequence length="399" mass="44446">MSFIVQIFDRITATDVPTAQAACKRSQVATPRVVAMLDQFVREVQCYYPLAAGANGVPQPLVWTEGLPFGPLDQWPLNLGVDAQALDATVLSTLGHVAADAGLQLFEPQSGALYRLDRQVVYANGTVEPFAERALRADPPKVQATPGSFAPARVPHSLDTLCGALMERLAPLGFEVHPHPVNSRARFVQRSYGPTVQAFSLHVQPEQDRQYIHCSVGWWLPSVREAWLARLDEVGGRELRSRIKSFIPDHERTLSDFQQIPWHRHPRLGQNELRSAQDLDEYARALAFWAAERAILWQDAPKDMAALGKLMLSVDQLNRILKDGESGVHGAFCLQEQMALLVLALHCRTPLRDVWVETLRHRQRVTQHVQWKPVSGNDGNALFEGILQSLVGRPPVLGA</sequence>
<reference evidence="1 2" key="1">
    <citation type="submission" date="2020-08" db="EMBL/GenBank/DDBJ databases">
        <title>Functional genomics of gut bacteria from endangered species of beetles.</title>
        <authorList>
            <person name="Carlos-Shanley C."/>
        </authorList>
    </citation>
    <scope>NUCLEOTIDE SEQUENCE [LARGE SCALE GENOMIC DNA]</scope>
    <source>
        <strain evidence="1 2">S00198</strain>
    </source>
</reference>
<dbReference type="Proteomes" id="UP000575083">
    <property type="component" value="Unassembled WGS sequence"/>
</dbReference>
<protein>
    <submittedName>
        <fullName evidence="1">Uncharacterized protein</fullName>
    </submittedName>
</protein>
<dbReference type="RefSeq" id="WP_184855887.1">
    <property type="nucleotide sequence ID" value="NZ_JACHLK010000002.1"/>
</dbReference>
<accession>A0A7X0U865</accession>
<keyword evidence="2" id="KW-1185">Reference proteome</keyword>
<comment type="caution">
    <text evidence="1">The sequence shown here is derived from an EMBL/GenBank/DDBJ whole genome shotgun (WGS) entry which is preliminary data.</text>
</comment>